<comment type="caution">
    <text evidence="2">The sequence shown here is derived from an EMBL/GenBank/DDBJ whole genome shotgun (WGS) entry which is preliminary data.</text>
</comment>
<dbReference type="EMBL" id="FOCC01000009">
    <property type="protein sequence ID" value="SEM80815.1"/>
    <property type="molecule type" value="Genomic_DNA"/>
</dbReference>
<proteinExistence type="predicted"/>
<keyword evidence="1" id="KW-1133">Transmembrane helix</keyword>
<evidence type="ECO:0000313" key="2">
    <source>
        <dbReference type="EMBL" id="SEM80815.1"/>
    </source>
</evidence>
<gene>
    <name evidence="2" type="ORF">SAMN05216431_10952</name>
</gene>
<keyword evidence="1" id="KW-0472">Membrane</keyword>
<reference evidence="2 3" key="1">
    <citation type="submission" date="2016-10" db="EMBL/GenBank/DDBJ databases">
        <authorList>
            <person name="Varghese N."/>
            <person name="Submissions S."/>
        </authorList>
    </citation>
    <scope>NUCLEOTIDE SEQUENCE [LARGE SCALE GENOMIC DNA]</scope>
    <source>
        <strain evidence="2 3">WC1T17</strain>
    </source>
</reference>
<keyword evidence="1" id="KW-0812">Transmembrane</keyword>
<dbReference type="Proteomes" id="UP000182089">
    <property type="component" value="Unassembled WGS sequence"/>
</dbReference>
<feature type="transmembrane region" description="Helical" evidence="1">
    <location>
        <begin position="24"/>
        <end position="44"/>
    </location>
</feature>
<sequence length="72" mass="8853">MGYLIDMWFLKINTKYQRTITNKWFWMFFAVVVFASFTAYAFYCTRRGYSFSGRVKIHWPKIWEMGIGCKRR</sequence>
<organism evidence="2 3">
    <name type="scientific">Ligilactobacillus ruminis</name>
    <dbReference type="NCBI Taxonomy" id="1623"/>
    <lineage>
        <taxon>Bacteria</taxon>
        <taxon>Bacillati</taxon>
        <taxon>Bacillota</taxon>
        <taxon>Bacilli</taxon>
        <taxon>Lactobacillales</taxon>
        <taxon>Lactobacillaceae</taxon>
        <taxon>Ligilactobacillus</taxon>
    </lineage>
</organism>
<evidence type="ECO:0000256" key="1">
    <source>
        <dbReference type="SAM" id="Phobius"/>
    </source>
</evidence>
<evidence type="ECO:0000313" key="3">
    <source>
        <dbReference type="Proteomes" id="UP000182089"/>
    </source>
</evidence>
<protein>
    <submittedName>
        <fullName evidence="2">Uncharacterized protein</fullName>
    </submittedName>
</protein>
<accession>A0ABY1ACJ9</accession>
<name>A0ABY1ACJ9_9LACO</name>